<protein>
    <submittedName>
        <fullName evidence="1">Putative glycosyltransferase</fullName>
    </submittedName>
</protein>
<sequence>MSSIKKLLVIGYVWPEPNSSAAGQYMLTLLKSFLSQNYQITFACAASESVHRYPFEQLGIQKAQIKLNCPSFDDFVVDLAPDVVLFDRFMIEEQFGWRVAKHCPNAMRILDLEDLWSLRHIRMLAYKQQRPLQAQDYLQDIVLRELAAIWRCDLSLVISHYEMDLLINQFNLPPHILAYLPFVLDSAQLTQFKQQSKHFAQRANFVFIGNFKHEPNWDAVLYLKQHIWPLISKQIKDAELHIYGAYPAKKVTDLHNPKQRFLVKGWADDAHQVVGNARVCMAPLRFGAGLKGKLFEAMQLGTPSVTTNVGIEGYFESEIVNAGKPNIYWPGAIADGAEEIANKAVELYNNQVLWQAAQDKAWVLLEHFRASKFLPEFCIRVEAIQQDLVAHRAQNIIGAMLQHHTMKSTQYMAQWIAAKNA</sequence>
<dbReference type="SUPFAM" id="SSF53756">
    <property type="entry name" value="UDP-Glycosyltransferase/glycogen phosphorylase"/>
    <property type="match status" value="1"/>
</dbReference>
<dbReference type="GO" id="GO:0016740">
    <property type="term" value="F:transferase activity"/>
    <property type="evidence" value="ECO:0007669"/>
    <property type="project" value="UniProtKB-KW"/>
</dbReference>
<dbReference type="Proteomes" id="UP000019276">
    <property type="component" value="Unassembled WGS sequence"/>
</dbReference>
<keyword evidence="1" id="KW-0808">Transferase</keyword>
<gene>
    <name evidence="1" type="ORF">DS2_08450</name>
</gene>
<dbReference type="Gene3D" id="3.40.50.2000">
    <property type="entry name" value="Glycogen Phosphorylase B"/>
    <property type="match status" value="1"/>
</dbReference>
<dbReference type="eggNOG" id="COG0438">
    <property type="taxonomic scope" value="Bacteria"/>
</dbReference>
<dbReference type="AlphaFoldDB" id="W7QEE4"/>
<dbReference type="STRING" id="1328313.DS2_08450"/>
<dbReference type="CDD" id="cd03801">
    <property type="entry name" value="GT4_PimA-like"/>
    <property type="match status" value="1"/>
</dbReference>
<keyword evidence="2" id="KW-1185">Reference proteome</keyword>
<proteinExistence type="predicted"/>
<name>W7QEE4_9ALTE</name>
<reference evidence="1 2" key="1">
    <citation type="journal article" date="2014" name="Genome Announc.">
        <title>Draft Genome Sequence of the Agar-Degrading Bacterium Catenovulum sp. Strain DS-2, Isolated from Intestines of Haliotis diversicolor.</title>
        <authorList>
            <person name="Shan D."/>
            <person name="Li X."/>
            <person name="Gu Z."/>
            <person name="Wei G."/>
            <person name="Gao Z."/>
            <person name="Shao Z."/>
        </authorList>
    </citation>
    <scope>NUCLEOTIDE SEQUENCE [LARGE SCALE GENOMIC DNA]</scope>
    <source>
        <strain evidence="1 2">DS-2</strain>
    </source>
</reference>
<dbReference type="Pfam" id="PF13692">
    <property type="entry name" value="Glyco_trans_1_4"/>
    <property type="match status" value="1"/>
</dbReference>
<evidence type="ECO:0000313" key="2">
    <source>
        <dbReference type="Proteomes" id="UP000019276"/>
    </source>
</evidence>
<accession>W7QEE4</accession>
<dbReference type="PATRIC" id="fig|1328313.3.peg.1725"/>
<dbReference type="EMBL" id="ARZY01000013">
    <property type="protein sequence ID" value="EWH10291.1"/>
    <property type="molecule type" value="Genomic_DNA"/>
</dbReference>
<evidence type="ECO:0000313" key="1">
    <source>
        <dbReference type="EMBL" id="EWH10291.1"/>
    </source>
</evidence>
<organism evidence="1 2">
    <name type="scientific">Catenovulum agarivorans DS-2</name>
    <dbReference type="NCBI Taxonomy" id="1328313"/>
    <lineage>
        <taxon>Bacteria</taxon>
        <taxon>Pseudomonadati</taxon>
        <taxon>Pseudomonadota</taxon>
        <taxon>Gammaproteobacteria</taxon>
        <taxon>Alteromonadales</taxon>
        <taxon>Alteromonadaceae</taxon>
        <taxon>Catenovulum</taxon>
    </lineage>
</organism>
<comment type="caution">
    <text evidence="1">The sequence shown here is derived from an EMBL/GenBank/DDBJ whole genome shotgun (WGS) entry which is preliminary data.</text>
</comment>